<proteinExistence type="predicted"/>
<keyword evidence="1" id="KW-0812">Transmembrane</keyword>
<organism evidence="3">
    <name type="scientific">uncultured bacterium contig00059</name>
    <dbReference type="NCBI Taxonomy" id="1181542"/>
    <lineage>
        <taxon>Bacteria</taxon>
        <taxon>environmental samples</taxon>
    </lineage>
</organism>
<feature type="transmembrane region" description="Helical" evidence="1">
    <location>
        <begin position="61"/>
        <end position="81"/>
    </location>
</feature>
<dbReference type="Gene3D" id="1.20.144.10">
    <property type="entry name" value="Phosphatidic acid phosphatase type 2/haloperoxidase"/>
    <property type="match status" value="1"/>
</dbReference>
<keyword evidence="1" id="KW-1133">Transmembrane helix</keyword>
<dbReference type="PANTHER" id="PTHR14969:SF13">
    <property type="entry name" value="AT30094P"/>
    <property type="match status" value="1"/>
</dbReference>
<sequence length="337" mass="37137">MDTAFMAPMLQWGLDFIRLVQTFASPPLTAVMQIITGIGGMLMFIILLPLVYWCVDEKKGLHISVMVLLSVWINITLKFLLDQPRPFFEGYDPSLGMVDEHMGGLPSGHAQNTLVLLFIIASWIREKYFKYAAVIYMCAALLCFLIGFSRIYLGVHFPTDVIAGWILGGIILLGYFLLNGKIEALIAKGIGSDGNGIRLGMIASAVAAFVMIIYLPNDDALFPGGTMLGMGTGYCLNRRYVGFKSALMTERKGVVKYFILFARLLLGIAGFLLIYFAAGKLFPQNTPNHNLYGFVRYALGGLWISAVAPWVFVKLRLAGTAARTEPVSCETGKKTDE</sequence>
<name>A0A0A6ZH61_9BACT</name>
<evidence type="ECO:0000259" key="2">
    <source>
        <dbReference type="SMART" id="SM00014"/>
    </source>
</evidence>
<dbReference type="SUPFAM" id="SSF48317">
    <property type="entry name" value="Acid phosphatase/Vanadium-dependent haloperoxidase"/>
    <property type="match status" value="1"/>
</dbReference>
<reference evidence="3" key="1">
    <citation type="journal article" date="2012" name="Enzyme Microb. Technol.">
        <title>Characterization of a novel thermostable ?-glucosidase from a metagenomic library of termite gut.</title>
        <authorList>
            <person name="Wang Q."/>
            <person name="Qian C."/>
            <person name="Zhang X.Z."/>
            <person name="Liu N."/>
            <person name="Yan X."/>
            <person name="Zhou Z."/>
        </authorList>
    </citation>
    <scope>NUCLEOTIDE SEQUENCE</scope>
</reference>
<feature type="domain" description="Phosphatidic acid phosphatase type 2/haloperoxidase" evidence="2">
    <location>
        <begin position="61"/>
        <end position="176"/>
    </location>
</feature>
<feature type="transmembrane region" description="Helical" evidence="1">
    <location>
        <begin position="294"/>
        <end position="313"/>
    </location>
</feature>
<dbReference type="AlphaFoldDB" id="A0A0A6ZH61"/>
<protein>
    <submittedName>
        <fullName evidence="3">Membrane-associated phospholipid phosphatase</fullName>
    </submittedName>
</protein>
<feature type="transmembrane region" description="Helical" evidence="1">
    <location>
        <begin position="161"/>
        <end position="178"/>
    </location>
</feature>
<dbReference type="SMART" id="SM00014">
    <property type="entry name" value="acidPPc"/>
    <property type="match status" value="1"/>
</dbReference>
<dbReference type="PANTHER" id="PTHR14969">
    <property type="entry name" value="SPHINGOSINE-1-PHOSPHATE PHOSPHOHYDROLASE"/>
    <property type="match status" value="1"/>
</dbReference>
<dbReference type="EMBL" id="JQ844187">
    <property type="protein sequence ID" value="AGS52275.1"/>
    <property type="molecule type" value="Genomic_DNA"/>
</dbReference>
<dbReference type="InterPro" id="IPR036938">
    <property type="entry name" value="PAP2/HPO_sf"/>
</dbReference>
<feature type="transmembrane region" description="Helical" evidence="1">
    <location>
        <begin position="221"/>
        <end position="237"/>
    </location>
</feature>
<feature type="transmembrane region" description="Helical" evidence="1">
    <location>
        <begin position="131"/>
        <end position="155"/>
    </location>
</feature>
<dbReference type="Pfam" id="PF01569">
    <property type="entry name" value="PAP2"/>
    <property type="match status" value="1"/>
</dbReference>
<evidence type="ECO:0000313" key="3">
    <source>
        <dbReference type="EMBL" id="AGS52275.1"/>
    </source>
</evidence>
<dbReference type="InterPro" id="IPR000326">
    <property type="entry name" value="PAP2/HPO"/>
</dbReference>
<feature type="transmembrane region" description="Helical" evidence="1">
    <location>
        <begin position="199"/>
        <end position="215"/>
    </location>
</feature>
<evidence type="ECO:0000256" key="1">
    <source>
        <dbReference type="SAM" id="Phobius"/>
    </source>
</evidence>
<keyword evidence="1" id="KW-0472">Membrane</keyword>
<feature type="transmembrane region" description="Helical" evidence="1">
    <location>
        <begin position="257"/>
        <end position="278"/>
    </location>
</feature>
<feature type="transmembrane region" description="Helical" evidence="1">
    <location>
        <begin position="101"/>
        <end position="124"/>
    </location>
</feature>
<accession>A0A0A6ZH61</accession>
<feature type="transmembrane region" description="Helical" evidence="1">
    <location>
        <begin position="30"/>
        <end position="54"/>
    </location>
</feature>